<dbReference type="Proteomes" id="UP000339249">
    <property type="component" value="Unassembled WGS sequence"/>
</dbReference>
<dbReference type="PANTHER" id="PTHR43493">
    <property type="entry name" value="DNA GYRASE/TOPOISOMERASE SUBUNIT A"/>
    <property type="match status" value="1"/>
</dbReference>
<sequence>MKEKRLEGISALRDESDKDGMRIVIEIKRDAVGEVVLNNLYSLTQLQTSFGINMVALHHGQPKIMNLKDILSAFVRHRREVVTRRTIFELRKARDRAHILEALAIALANIDPIIELIRRAPTPAEAKAGLVARPWDLGNVSAMLERAGDDAARPEWLEPEFGVLTVNTI</sequence>
<feature type="domain" description="Topo IIA-type catalytic" evidence="4">
    <location>
        <begin position="1"/>
        <end position="169"/>
    </location>
</feature>
<dbReference type="SMART" id="SM00434">
    <property type="entry name" value="TOP4c"/>
    <property type="match status" value="1"/>
</dbReference>
<proteinExistence type="predicted"/>
<dbReference type="GO" id="GO:0003677">
    <property type="term" value="F:DNA binding"/>
    <property type="evidence" value="ECO:0007669"/>
    <property type="project" value="UniProtKB-UniRule"/>
</dbReference>
<dbReference type="AlphaFoldDB" id="A0A4U9CYS6"/>
<dbReference type="InterPro" id="IPR013757">
    <property type="entry name" value="Topo_IIA_A_a_sf"/>
</dbReference>
<dbReference type="Gene3D" id="3.30.1360.40">
    <property type="match status" value="1"/>
</dbReference>
<evidence type="ECO:0000256" key="2">
    <source>
        <dbReference type="ARBA" id="ARBA00023029"/>
    </source>
</evidence>
<evidence type="ECO:0000256" key="1">
    <source>
        <dbReference type="ARBA" id="ARBA00000185"/>
    </source>
</evidence>
<dbReference type="EC" id="5.99.1.3" evidence="5"/>
<evidence type="ECO:0000313" key="6">
    <source>
        <dbReference type="Proteomes" id="UP000339249"/>
    </source>
</evidence>
<dbReference type="GO" id="GO:0003918">
    <property type="term" value="F:DNA topoisomerase type II (double strand cut, ATP-hydrolyzing) activity"/>
    <property type="evidence" value="ECO:0007669"/>
    <property type="project" value="UniProtKB-EC"/>
</dbReference>
<evidence type="ECO:0000256" key="3">
    <source>
        <dbReference type="PROSITE-ProRule" id="PRU01384"/>
    </source>
</evidence>
<dbReference type="Gene3D" id="1.10.268.10">
    <property type="entry name" value="Topoisomerase, domain 3"/>
    <property type="match status" value="1"/>
</dbReference>
<evidence type="ECO:0000259" key="4">
    <source>
        <dbReference type="PROSITE" id="PS52040"/>
    </source>
</evidence>
<dbReference type="Pfam" id="PF00521">
    <property type="entry name" value="DNA_topoisoIV"/>
    <property type="match status" value="1"/>
</dbReference>
<dbReference type="GO" id="GO:0005737">
    <property type="term" value="C:cytoplasm"/>
    <property type="evidence" value="ECO:0007669"/>
    <property type="project" value="TreeGrafter"/>
</dbReference>
<accession>A0A4U9CYS6</accession>
<protein>
    <submittedName>
        <fullName evidence="5">DNA gyrase subunit A</fullName>
        <ecNumber evidence="5">5.99.1.3</ecNumber>
    </submittedName>
</protein>
<dbReference type="GO" id="GO:0006265">
    <property type="term" value="P:DNA topological change"/>
    <property type="evidence" value="ECO:0007669"/>
    <property type="project" value="InterPro"/>
</dbReference>
<dbReference type="SUPFAM" id="SSF56719">
    <property type="entry name" value="Type II DNA topoisomerase"/>
    <property type="match status" value="1"/>
</dbReference>
<dbReference type="InterPro" id="IPR013760">
    <property type="entry name" value="Topo_IIA-like_dom_sf"/>
</dbReference>
<dbReference type="GO" id="GO:0005524">
    <property type="term" value="F:ATP binding"/>
    <property type="evidence" value="ECO:0007669"/>
    <property type="project" value="InterPro"/>
</dbReference>
<gene>
    <name evidence="5" type="primary">gyrA_2</name>
    <name evidence="5" type="ORF">NCTC9185_02434</name>
</gene>
<keyword evidence="5" id="KW-0413">Isomerase</keyword>
<reference evidence="5 6" key="1">
    <citation type="submission" date="2019-04" db="EMBL/GenBank/DDBJ databases">
        <authorList>
            <consortium name="Pathogen Informatics"/>
        </authorList>
    </citation>
    <scope>NUCLEOTIDE SEQUENCE [LARGE SCALE GENOMIC DNA]</scope>
    <source>
        <strain evidence="5 6">NCTC9185</strain>
    </source>
</reference>
<keyword evidence="3" id="KW-0238">DNA-binding</keyword>
<dbReference type="InterPro" id="IPR002205">
    <property type="entry name" value="Topo_IIA_dom_A"/>
</dbReference>
<keyword evidence="2" id="KW-0799">Topoisomerase</keyword>
<comment type="catalytic activity">
    <reaction evidence="1">
        <text>ATP-dependent breakage, passage and rejoining of double-stranded DNA.</text>
        <dbReference type="EC" id="5.6.2.2"/>
    </reaction>
</comment>
<dbReference type="EMBL" id="CABDVU010000001">
    <property type="protein sequence ID" value="VTN10511.1"/>
    <property type="molecule type" value="Genomic_DNA"/>
</dbReference>
<organism evidence="5 6">
    <name type="scientific">Raoultella terrigena</name>
    <name type="common">Klebsiella terrigena</name>
    <dbReference type="NCBI Taxonomy" id="577"/>
    <lineage>
        <taxon>Bacteria</taxon>
        <taxon>Pseudomonadati</taxon>
        <taxon>Pseudomonadota</taxon>
        <taxon>Gammaproteobacteria</taxon>
        <taxon>Enterobacterales</taxon>
        <taxon>Enterobacteriaceae</taxon>
        <taxon>Klebsiella/Raoultella group</taxon>
        <taxon>Raoultella</taxon>
    </lineage>
</organism>
<dbReference type="PANTHER" id="PTHR43493:SF5">
    <property type="entry name" value="DNA GYRASE SUBUNIT A, CHLOROPLASTIC_MITOCHONDRIAL"/>
    <property type="match status" value="1"/>
</dbReference>
<dbReference type="GO" id="GO:0009330">
    <property type="term" value="C:DNA topoisomerase type II (double strand cut, ATP-hydrolyzing) complex"/>
    <property type="evidence" value="ECO:0007669"/>
    <property type="project" value="TreeGrafter"/>
</dbReference>
<dbReference type="PROSITE" id="PS52040">
    <property type="entry name" value="TOPO_IIA"/>
    <property type="match status" value="1"/>
</dbReference>
<name>A0A4U9CYS6_RAOTE</name>
<evidence type="ECO:0000313" key="5">
    <source>
        <dbReference type="EMBL" id="VTN10511.1"/>
    </source>
</evidence>
<comment type="caution">
    <text evidence="3">Lacks conserved residue(s) required for the propagation of feature annotation.</text>
</comment>
<dbReference type="InterPro" id="IPR050220">
    <property type="entry name" value="Type_II_DNA_Topoisomerases"/>
</dbReference>